<dbReference type="PATRIC" id="fig|28037.237.peg.1158"/>
<comment type="caution">
    <text evidence="3">The sequence shown here is derived from an EMBL/GenBank/DDBJ whole genome shotgun (WGS) entry which is preliminary data.</text>
</comment>
<proteinExistence type="predicted"/>
<keyword evidence="2" id="KW-0812">Transmembrane</keyword>
<sequence>MNKGKILKITENTVYIGYEDGSLKEIPIESCEFEPRMGDYVEVYGDIAIKVEGSNESTPVKKHKSRKSKIKPILIALVVIVLSVSAFFIMNKATISQNTSSFSKSSTSSSKSSSSSSSSSKASSSSSTKSSISGSIPKNLLTIDPEERTDKQKYSSSFDYDKWAHDEFPRYLKTRVSGEVLQVVKDPDDKGIAIQLVLNEINSGFGKSIVVFIPSDYLSDIIVEGDKLDLYGKTYGVKQYVVDDSVVTQPFMVAYLYERNK</sequence>
<accession>A0A150NIN9</accession>
<dbReference type="AlphaFoldDB" id="A0A150NIN9"/>
<dbReference type="EMBL" id="LROT01000024">
    <property type="protein sequence ID" value="KYF33328.1"/>
    <property type="molecule type" value="Genomic_DNA"/>
</dbReference>
<evidence type="ECO:0000313" key="4">
    <source>
        <dbReference type="Proteomes" id="UP000075618"/>
    </source>
</evidence>
<name>A0A150NIN9_STRMT</name>
<gene>
    <name evidence="3" type="ORF">SMI10712_01957</name>
</gene>
<reference evidence="3 4" key="1">
    <citation type="submission" date="2016-01" db="EMBL/GenBank/DDBJ databases">
        <title>Highly variable Streptococcus oralis are common among viridans streptococci isolated from primates.</title>
        <authorList>
            <person name="Denapaite D."/>
            <person name="Rieger M."/>
            <person name="Koendgen S."/>
            <person name="Brueckner R."/>
            <person name="Ochigava I."/>
            <person name="Kappeler P."/>
            <person name="Maetz-Rensing K."/>
            <person name="Leendertz F."/>
            <person name="Hakenbeck R."/>
        </authorList>
    </citation>
    <scope>NUCLEOTIDE SEQUENCE [LARGE SCALE GENOMIC DNA]</scope>
    <source>
        <strain evidence="3 4">10712</strain>
    </source>
</reference>
<keyword evidence="2" id="KW-1133">Transmembrane helix</keyword>
<evidence type="ECO:0000313" key="3">
    <source>
        <dbReference type="EMBL" id="KYF33328.1"/>
    </source>
</evidence>
<evidence type="ECO:0000256" key="1">
    <source>
        <dbReference type="SAM" id="MobiDB-lite"/>
    </source>
</evidence>
<evidence type="ECO:0000256" key="2">
    <source>
        <dbReference type="SAM" id="Phobius"/>
    </source>
</evidence>
<feature type="compositionally biased region" description="Low complexity" evidence="1">
    <location>
        <begin position="99"/>
        <end position="135"/>
    </location>
</feature>
<feature type="region of interest" description="Disordered" evidence="1">
    <location>
        <begin position="99"/>
        <end position="138"/>
    </location>
</feature>
<organism evidence="3 4">
    <name type="scientific">Streptococcus mitis</name>
    <dbReference type="NCBI Taxonomy" id="28037"/>
    <lineage>
        <taxon>Bacteria</taxon>
        <taxon>Bacillati</taxon>
        <taxon>Bacillota</taxon>
        <taxon>Bacilli</taxon>
        <taxon>Lactobacillales</taxon>
        <taxon>Streptococcaceae</taxon>
        <taxon>Streptococcus</taxon>
        <taxon>Streptococcus mitis group</taxon>
    </lineage>
</organism>
<keyword evidence="2" id="KW-0472">Membrane</keyword>
<protein>
    <submittedName>
        <fullName evidence="3">Uncharacterized protein</fullName>
    </submittedName>
</protein>
<feature type="transmembrane region" description="Helical" evidence="2">
    <location>
        <begin position="72"/>
        <end position="90"/>
    </location>
</feature>
<dbReference type="Proteomes" id="UP000075618">
    <property type="component" value="Unassembled WGS sequence"/>
</dbReference>